<dbReference type="InterPro" id="IPR050708">
    <property type="entry name" value="T6SS_VgrG/RHS"/>
</dbReference>
<dbReference type="InterPro" id="IPR006530">
    <property type="entry name" value="YD"/>
</dbReference>
<evidence type="ECO:0000256" key="4">
    <source>
        <dbReference type="SAM" id="MobiDB-lite"/>
    </source>
</evidence>
<evidence type="ECO:0000256" key="1">
    <source>
        <dbReference type="ARBA" id="ARBA00004613"/>
    </source>
</evidence>
<keyword evidence="2" id="KW-0964">Secreted</keyword>
<organism evidence="7 8">
    <name type="scientific">Lysobacter hankyongensis</name>
    <dbReference type="NCBI Taxonomy" id="1176535"/>
    <lineage>
        <taxon>Bacteria</taxon>
        <taxon>Pseudomonadati</taxon>
        <taxon>Pseudomonadota</taxon>
        <taxon>Gammaproteobacteria</taxon>
        <taxon>Lysobacterales</taxon>
        <taxon>Lysobacteraceae</taxon>
        <taxon>Lysobacter</taxon>
    </lineage>
</organism>
<dbReference type="SUPFAM" id="SSF69318">
    <property type="entry name" value="Integrin alpha N-terminal domain"/>
    <property type="match status" value="1"/>
</dbReference>
<dbReference type="PANTHER" id="PTHR32305:SF15">
    <property type="entry name" value="PROTEIN RHSA-RELATED"/>
    <property type="match status" value="1"/>
</dbReference>
<comment type="caution">
    <text evidence="7">The sequence shown here is derived from an EMBL/GenBank/DDBJ whole genome shotgun (WGS) entry which is preliminary data.</text>
</comment>
<evidence type="ECO:0000259" key="6">
    <source>
        <dbReference type="Pfam" id="PF12256"/>
    </source>
</evidence>
<evidence type="ECO:0000313" key="8">
    <source>
        <dbReference type="Proteomes" id="UP001499959"/>
    </source>
</evidence>
<dbReference type="Proteomes" id="UP001499959">
    <property type="component" value="Unassembled WGS sequence"/>
</dbReference>
<dbReference type="InterPro" id="IPR022385">
    <property type="entry name" value="Rhs_assc_core"/>
</dbReference>
<dbReference type="InterPro" id="IPR022045">
    <property type="entry name" value="TcdB_toxin_mid/N"/>
</dbReference>
<dbReference type="InterPro" id="IPR003284">
    <property type="entry name" value="Sal_SpvB"/>
</dbReference>
<feature type="domain" description="Insecticide toxin TcdB middle/N-terminal" evidence="6">
    <location>
        <begin position="681"/>
        <end position="821"/>
    </location>
</feature>
<sequence>MARGGGQDEKSPRNRIEIPKIELPRGGGATRAIDDKFQVNSANGTSSFSVPLPFHPGRDGFGPALSLGYDSGGGMGPFGLGWSLDLPSISRATGKRLPRYDDAAGNGAGSDDFQLTGFDDLVPAMRADGTPDIEDVGGYRIQRYRPRIEGTFARIERIHKTGEVAAYWRVMPGDGTTTVYGRSAAARIFDPEAPHRVLRWLPEWRFDDRGNCFEYRYKAEDLANVPGHASEALRRDGDAAYANRHLKRILHCNRIAYVPGDDSPPHDPPPPAGLGYFFQALFDYGEHDDDLDPIEARAWMARGDAWSDRRGGFDLRNNRLCRRIVFYNRFEELDPGQPDPAWMPTKGIEFDYAHADFSQPAAAPVDCETLLGIAEVGYRPDGTGGLGRTALPPMRFAYHPATMDATVHRSTRADLPNAPSGLMGEVHAIDLYGDGAPGLLTEVGSEWLYARNLGNARFERARPVWSRPSFAGIAGGTLQVRDLDADGSKQVVIEQPGLAGYFELEEDARAFAPMVAFARPAVMPPGARRKLIDLDGDGRPEIVIAGEHALHYLENRGREGYGRWCSAAYPAGEGPQRLLFADESEGIHLADMTGDGLSDLVRVRCDSIAYWPNLGHGRFGPLVRMDRSPVLDAPERFDPRRVQFADLGGSGAADLVYDADTGPVVALNFAGNGWGPTTRFPGLAGGRPGTQLTVADLLAQGTPCLVRASSLAADAGAPLAWIDLYGGRRPNLLAQVDNGAGKTVSIHYRSSVQLQLEDEMAGRPWITRLAFPVQCVVRTETRERVTNSLFVSTYRYRHGYYDHADREFRGFAFVEEIDTESYSALAGSQPGNAPAPELHEAPTRTRHWYHTGAFPGWSLPERLADEFAPLPAAAAGLNGRIDEASAIGSPVDRLRAHRVLKGKPLRTEVCALDGSAEEERPYRISTHGYAIHLVQARGDNRYGVYQATETESVEIHMERDDDDPRIAHRLTLAVDDHGIPLRAAEVAYARAIVPAGLDAEVADAQRASRITIRTLRNIPDLGGPAFWRKRMMCETATYELTGANPGANPGAGPGVVPGATHWTPAALDAAFLAAAPRDYASALPAGPARRLIELERVLLADDSDPAMPPLPLATPARRGIVRETYKLAFDATLRQSLYGADIADADLAAAHYVAQADLVAAGLFPAGEPARWWTASGHVEYGADPAAAFFRPIAYIDPVGQRTEVREYRDYFLLLDRIRDAAGNDMTVTGFDFHVVAPREVRDINGNVSAVAYDRLGLVAGSAVMGKGAEADTLAGFVPDLDGADIDAFFADPLGQARALLGRATTRVVSDHRHQPNWSAVIGRAMHDADEVASGTQGQLQIAFDYTDGLGAVVLRKLMTEPGEALAMVDTGGGPVAVRVDSGSDPRWVGSGRKVCNNKGRAVLEFNPYFALDHGYDDADALVAAGRSKRSHYDAFGRLTAVDHPDGSREETRIAAWSRARYDRNDLVAGSVWRVLRIGGARGPAAQAAAVQTDLHADTPAIEHVDALGHVVARIDHNRFVDRITGLPVDESLITRSRTDIEGNLIEVVDPRGIAIVRHAYDMVGTRAISTTADGGRRWRLSDALGKIMLAGDAKNNRIRIVYDAMQRPSEFRVRPFGGAEFLRERHRYGTAAHSAVNANGRLLEVFDGAGTVATPRYDFKGNVLETRRRFLADPRLVPDWSALPAPALAAGAQTTLTVHDALNRLTALTAPDGSVETYAYNETNLVETVAVAPAGGAPVAFVEDIDYDAKGQRNFIRYGNGVETDYAYDADTDRVASIRTRRLADGAVLQQLAYTYDPVGNVTAIVDGALPTHYFNNVAVDPGGSFAYDAIYRLASATGREHAAANTPPDWSDAPRMMLPHKTDGDALQRYRQSFEYDRSGNLVRIEHHAGRGAFINAWTRTLAYAAASNRLESSTVGAAPPETFVYDVHGNTLSMPHLGGLDWDEDNRLIRVRNNAGDKVWYGYDGEGNRVRKFVEHADGSTEDRIYVGRWERIEHRRADASLRVARETLHVLDGQTRIATIERRTAGADTGPASLTCYQFGNALGTAVLELDEHAQIHSYEEYHPFGTTALQSVSTLRRVLPKRYRFTGKERDTETGLYYHGARYYAPWLCRWTAPDPAGAADGQNLYAYSGNRPIGSSDPTGLWETPSWRTVAIVAAVVVVGAVVTVATAGVAGPVIAGAVASVGLTGTAATVATGVAVGAVSGAVAGAASGAAGEVTRQTVNSRALGLGNQEFSGRAILREAGSGAVTGAAVGAAIGGAAAFAGTAAGAAAIGAAGRAATAATRAVVPAAIRSGASTAARTVASAAGSVARTSGGQVVRRGVEAVGRRMAAIEAGAAQRGLSASRAMFRPGSAGLQAAESQAARSIGGVRIAASESTPSGSGSLLPTSSLNPRQAAMHGRLPTPGSTAVVPKRAVSMSDLRAIGRVTGDEYNMFTIGSRRLIVRGVGREITVSEGMYKDLVAGRYGRWSGHTHPPGYAIDPSTVDRSFMGAMGQQRSGIWGDAGHTVYGLTPADDARIMADIRRAMNERWYGSGR</sequence>
<protein>
    <recommendedName>
        <fullName evidence="9">Toxin</fullName>
    </recommendedName>
</protein>
<dbReference type="InterPro" id="IPR031325">
    <property type="entry name" value="RHS_repeat"/>
</dbReference>
<dbReference type="InterPro" id="IPR028994">
    <property type="entry name" value="Integrin_alpha_N"/>
</dbReference>
<proteinExistence type="predicted"/>
<dbReference type="EMBL" id="BAABJE010000018">
    <property type="protein sequence ID" value="GAA4803740.1"/>
    <property type="molecule type" value="Genomic_DNA"/>
</dbReference>
<evidence type="ECO:0000313" key="7">
    <source>
        <dbReference type="EMBL" id="GAA4803740.1"/>
    </source>
</evidence>
<dbReference type="NCBIfam" id="TIGR03696">
    <property type="entry name" value="Rhs_assc_core"/>
    <property type="match status" value="1"/>
</dbReference>
<dbReference type="PANTHER" id="PTHR32305">
    <property type="match status" value="1"/>
</dbReference>
<keyword evidence="3" id="KW-0843">Virulence</keyword>
<dbReference type="Pfam" id="PF03534">
    <property type="entry name" value="SpvB"/>
    <property type="match status" value="1"/>
</dbReference>
<evidence type="ECO:0000256" key="3">
    <source>
        <dbReference type="ARBA" id="ARBA00023026"/>
    </source>
</evidence>
<evidence type="ECO:0008006" key="9">
    <source>
        <dbReference type="Google" id="ProtNLM"/>
    </source>
</evidence>
<dbReference type="Pfam" id="PF12255">
    <property type="entry name" value="TcdB_toxin_midC"/>
    <property type="match status" value="1"/>
</dbReference>
<dbReference type="NCBIfam" id="TIGR01643">
    <property type="entry name" value="YD_repeat_2x"/>
    <property type="match status" value="1"/>
</dbReference>
<gene>
    <name evidence="7" type="ORF">GCM10023307_33110</name>
</gene>
<dbReference type="RefSeq" id="WP_345304470.1">
    <property type="nucleotide sequence ID" value="NZ_BAABJE010000018.1"/>
</dbReference>
<dbReference type="Gene3D" id="2.180.10.10">
    <property type="entry name" value="RHS repeat-associated core"/>
    <property type="match status" value="1"/>
</dbReference>
<feature type="compositionally biased region" description="Low complexity" evidence="4">
    <location>
        <begin position="2381"/>
        <end position="2394"/>
    </location>
</feature>
<accession>A0ABP9C2W0</accession>
<evidence type="ECO:0000256" key="2">
    <source>
        <dbReference type="ARBA" id="ARBA00022525"/>
    </source>
</evidence>
<comment type="subcellular location">
    <subcellularLocation>
        <location evidence="1">Secreted</location>
    </subcellularLocation>
</comment>
<dbReference type="Pfam" id="PF12256">
    <property type="entry name" value="TcdB_toxin_midN"/>
    <property type="match status" value="1"/>
</dbReference>
<keyword evidence="8" id="KW-1185">Reference proteome</keyword>
<feature type="region of interest" description="Disordered" evidence="4">
    <location>
        <begin position="2376"/>
        <end position="2413"/>
    </location>
</feature>
<evidence type="ECO:0000259" key="5">
    <source>
        <dbReference type="Pfam" id="PF12255"/>
    </source>
</evidence>
<name>A0ABP9C2W0_9GAMM</name>
<dbReference type="PRINTS" id="PR01341">
    <property type="entry name" value="SALSPVBPROT"/>
</dbReference>
<dbReference type="Pfam" id="PF05593">
    <property type="entry name" value="RHS_repeat"/>
    <property type="match status" value="1"/>
</dbReference>
<dbReference type="InterPro" id="IPR022044">
    <property type="entry name" value="TcdB_toxin_mid/C"/>
</dbReference>
<reference evidence="8" key="1">
    <citation type="journal article" date="2019" name="Int. J. Syst. Evol. Microbiol.">
        <title>The Global Catalogue of Microorganisms (GCM) 10K type strain sequencing project: providing services to taxonomists for standard genome sequencing and annotation.</title>
        <authorList>
            <consortium name="The Broad Institute Genomics Platform"/>
            <consortium name="The Broad Institute Genome Sequencing Center for Infectious Disease"/>
            <person name="Wu L."/>
            <person name="Ma J."/>
        </authorList>
    </citation>
    <scope>NUCLEOTIDE SEQUENCE [LARGE SCALE GENOMIC DNA]</scope>
    <source>
        <strain evidence="8">JCM 18204</strain>
    </source>
</reference>
<feature type="domain" description="Insecticide toxin TcdB middle/C-terminal" evidence="5">
    <location>
        <begin position="896"/>
        <end position="991"/>
    </location>
</feature>